<dbReference type="EMBL" id="VEVO01000008">
    <property type="protein sequence ID" value="KAF0038457.1"/>
    <property type="molecule type" value="Genomic_DNA"/>
</dbReference>
<evidence type="ECO:0000313" key="1">
    <source>
        <dbReference type="EMBL" id="KAF0038457.1"/>
    </source>
</evidence>
<comment type="caution">
    <text evidence="1">The sequence shown here is derived from an EMBL/GenBank/DDBJ whole genome shotgun (WGS) entry which is preliminary data.</text>
</comment>
<gene>
    <name evidence="1" type="ORF">F2P81_008941</name>
</gene>
<reference evidence="1 2" key="1">
    <citation type="submission" date="2019-06" db="EMBL/GenBank/DDBJ databases">
        <title>Draft genomes of female and male turbot (Scophthalmus maximus).</title>
        <authorList>
            <person name="Xu H."/>
            <person name="Xu X.-W."/>
            <person name="Shao C."/>
            <person name="Chen S."/>
        </authorList>
    </citation>
    <scope>NUCLEOTIDE SEQUENCE [LARGE SCALE GENOMIC DNA]</scope>
    <source>
        <strain evidence="1">Ysfricsl-2016a</strain>
        <tissue evidence="1">Blood</tissue>
    </source>
</reference>
<evidence type="ECO:0000313" key="2">
    <source>
        <dbReference type="Proteomes" id="UP000438429"/>
    </source>
</evidence>
<dbReference type="AlphaFoldDB" id="A0A6A4SXY0"/>
<sequence>MNGLQSNLTKTKAVRLRVTFCISQADENKLPFKNEKHHTVFDLIRTGSIRATTVIVCFVGCSLSTGYFALSLNSSELSAQTLPNNDQGHGSGRVLHNFQSRQRQRTIFVSAE</sequence>
<proteinExistence type="predicted"/>
<organism evidence="1 2">
    <name type="scientific">Scophthalmus maximus</name>
    <name type="common">Turbot</name>
    <name type="synonym">Psetta maxima</name>
    <dbReference type="NCBI Taxonomy" id="52904"/>
    <lineage>
        <taxon>Eukaryota</taxon>
        <taxon>Metazoa</taxon>
        <taxon>Chordata</taxon>
        <taxon>Craniata</taxon>
        <taxon>Vertebrata</taxon>
        <taxon>Euteleostomi</taxon>
        <taxon>Actinopterygii</taxon>
        <taxon>Neopterygii</taxon>
        <taxon>Teleostei</taxon>
        <taxon>Neoteleostei</taxon>
        <taxon>Acanthomorphata</taxon>
        <taxon>Carangaria</taxon>
        <taxon>Pleuronectiformes</taxon>
        <taxon>Pleuronectoidei</taxon>
        <taxon>Scophthalmidae</taxon>
        <taxon>Scophthalmus</taxon>
    </lineage>
</organism>
<protein>
    <submittedName>
        <fullName evidence="1">Uncharacterized protein</fullName>
    </submittedName>
</protein>
<name>A0A6A4SXY0_SCOMX</name>
<dbReference type="Proteomes" id="UP000438429">
    <property type="component" value="Unassembled WGS sequence"/>
</dbReference>
<accession>A0A6A4SXY0</accession>